<proteinExistence type="inferred from homology"/>
<evidence type="ECO:0000256" key="4">
    <source>
        <dbReference type="SAM" id="MobiDB-lite"/>
    </source>
</evidence>
<dbReference type="NCBIfam" id="NF003560">
    <property type="entry name" value="PRK05244.1-1"/>
    <property type="match status" value="1"/>
</dbReference>
<keyword evidence="6" id="KW-1185">Reference proteome</keyword>
<sequence length="175" mass="19461">MSQSIKGSAKPKIKRKTREELDREARDRKRQKKHRGHAAGSRAQEKGSSNGTAGQRNAADPRIGSKKPIPLGIQETVSAKSKSVARAAKETVTPAAMSPEEELAMLENDTRLDALLDRLDNGETLSAKEQSWVDETLDRIDMLMEQLGIELGDDEEEQPEDMLQLLKRNNPKDAF</sequence>
<evidence type="ECO:0000256" key="1">
    <source>
        <dbReference type="ARBA" id="ARBA00022468"/>
    </source>
</evidence>
<accession>A0A2U1TN25</accession>
<feature type="region of interest" description="Disordered" evidence="4">
    <location>
        <begin position="1"/>
        <end position="72"/>
    </location>
</feature>
<dbReference type="GO" id="GO:0005096">
    <property type="term" value="F:GTPase activator activity"/>
    <property type="evidence" value="ECO:0007669"/>
    <property type="project" value="UniProtKB-KW"/>
</dbReference>
<comment type="subunit">
    <text evidence="3">Interacts with Der.</text>
</comment>
<evidence type="ECO:0000256" key="3">
    <source>
        <dbReference type="HAMAP-Rule" id="MF_01058"/>
    </source>
</evidence>
<dbReference type="RefSeq" id="WP_109055171.1">
    <property type="nucleotide sequence ID" value="NZ_QDKJ01000012.1"/>
</dbReference>
<dbReference type="EMBL" id="QDKJ01000012">
    <property type="protein sequence ID" value="PWC10815.1"/>
    <property type="molecule type" value="Genomic_DNA"/>
</dbReference>
<comment type="function">
    <text evidence="3">A GTPase-activating protein (GAP) that modifies Der/EngA GTPase function. May play a role in ribosome biogenesis.</text>
</comment>
<gene>
    <name evidence="3" type="primary">yihI</name>
    <name evidence="5" type="ORF">B4923_14955</name>
</gene>
<reference evidence="5 6" key="1">
    <citation type="submission" date="2018-04" db="EMBL/GenBank/DDBJ databases">
        <title>Brenneria corticis sp.nov.</title>
        <authorList>
            <person name="Li Y."/>
        </authorList>
    </citation>
    <scope>NUCLEOTIDE SEQUENCE [LARGE SCALE GENOMIC DNA]</scope>
    <source>
        <strain evidence="5 6">LMG 27715</strain>
    </source>
</reference>
<keyword evidence="1 3" id="KW-0343">GTPase activation</keyword>
<dbReference type="OrthoDB" id="5677577at2"/>
<comment type="similarity">
    <text evidence="3">Belongs to the YihI family.</text>
</comment>
<dbReference type="InterPro" id="IPR007336">
    <property type="entry name" value="YihI"/>
</dbReference>
<dbReference type="Proteomes" id="UP000245138">
    <property type="component" value="Unassembled WGS sequence"/>
</dbReference>
<comment type="caution">
    <text evidence="5">The sequence shown here is derived from an EMBL/GenBank/DDBJ whole genome shotgun (WGS) entry which is preliminary data.</text>
</comment>
<dbReference type="Pfam" id="PF04220">
    <property type="entry name" value="YihI"/>
    <property type="match status" value="1"/>
</dbReference>
<dbReference type="AlphaFoldDB" id="A0A2U1TN25"/>
<keyword evidence="2 3" id="KW-0690">Ribosome biogenesis</keyword>
<name>A0A2U1TN25_9GAMM</name>
<organism evidence="5 6">
    <name type="scientific">Brenneria roseae subsp. americana</name>
    <dbReference type="NCBI Taxonomy" id="1508507"/>
    <lineage>
        <taxon>Bacteria</taxon>
        <taxon>Pseudomonadati</taxon>
        <taxon>Pseudomonadota</taxon>
        <taxon>Gammaproteobacteria</taxon>
        <taxon>Enterobacterales</taxon>
        <taxon>Pectobacteriaceae</taxon>
        <taxon>Brenneria</taxon>
    </lineage>
</organism>
<feature type="compositionally biased region" description="Basic and acidic residues" evidence="4">
    <location>
        <begin position="17"/>
        <end position="27"/>
    </location>
</feature>
<feature type="compositionally biased region" description="Basic residues" evidence="4">
    <location>
        <begin position="28"/>
        <end position="37"/>
    </location>
</feature>
<evidence type="ECO:0000313" key="6">
    <source>
        <dbReference type="Proteomes" id="UP000245138"/>
    </source>
</evidence>
<protein>
    <recommendedName>
        <fullName evidence="3">Der GTPase-activating protein YihI</fullName>
    </recommendedName>
</protein>
<evidence type="ECO:0000256" key="2">
    <source>
        <dbReference type="ARBA" id="ARBA00022517"/>
    </source>
</evidence>
<dbReference type="HAMAP" id="MF_01058">
    <property type="entry name" value="GAP_YihI"/>
    <property type="match status" value="1"/>
</dbReference>
<dbReference type="GO" id="GO:0042254">
    <property type="term" value="P:ribosome biogenesis"/>
    <property type="evidence" value="ECO:0007669"/>
    <property type="project" value="UniProtKB-KW"/>
</dbReference>
<feature type="compositionally biased region" description="Polar residues" evidence="4">
    <location>
        <begin position="46"/>
        <end position="55"/>
    </location>
</feature>
<evidence type="ECO:0000313" key="5">
    <source>
        <dbReference type="EMBL" id="PWC10815.1"/>
    </source>
</evidence>